<keyword evidence="5" id="KW-0508">mRNA splicing</keyword>
<dbReference type="GO" id="GO:0000398">
    <property type="term" value="P:mRNA splicing, via spliceosome"/>
    <property type="evidence" value="ECO:0007669"/>
    <property type="project" value="InterPro"/>
</dbReference>
<dbReference type="Proteomes" id="UP000887572">
    <property type="component" value="Unplaced"/>
</dbReference>
<sequence length="460" mass="52066">MSSIEIEAADVVRLVQQYLKENNLMRTLQTLQDETNITLNTVDSIDQFCQDITSGHWDTVLKCIQPLKLPAKKLIDLYEQIIIELAELRELGSARLILRQTDPLALLKQSDPERHTRLENLLAKTYFDPREVYPEGGSKEKRRAAISQSLSAEVHVVPPSRLLSLLAQALKWQQHQGLLPPGTQIDLFRGKAAIREQEDERHPTTLTRTIKFDGQYLVTGSVDGFIEVWNFTTGKLRKDLKYQAQDNFMMMDTTVLCMAFSRDSEMLITGSKDGKIKVWKIQTGQCLRRFEIAHSEAFRFRVTTALCSLLPSTRTSGGCADGTVKVWNLKTLECVNTFRVQQEVPVMSVHLLLKSNDQFLICNRSNTVYVCNLQGQVVRTLTSGKREKGDFLTACPSPKAEWVYCVGEDRVMYCFSMTSGQLESTIGVHDATVIGICHHPHQNLLATFAEDTILKLWKAV</sequence>
<dbReference type="InterPro" id="IPR036322">
    <property type="entry name" value="WD40_repeat_dom_sf"/>
</dbReference>
<dbReference type="SUPFAM" id="SSF50978">
    <property type="entry name" value="WD40 repeat-like"/>
    <property type="match status" value="1"/>
</dbReference>
<dbReference type="Pfam" id="PF17814">
    <property type="entry name" value="LisH_TPL"/>
    <property type="match status" value="1"/>
</dbReference>
<dbReference type="SMART" id="SM00667">
    <property type="entry name" value="LisH"/>
    <property type="match status" value="1"/>
</dbReference>
<dbReference type="InterPro" id="IPR019775">
    <property type="entry name" value="WD40_repeat_CS"/>
</dbReference>
<dbReference type="InterPro" id="IPR054532">
    <property type="entry name" value="TPL_SMU1_LisH-like"/>
</dbReference>
<feature type="repeat" description="WD" evidence="9">
    <location>
        <begin position="213"/>
        <end position="239"/>
    </location>
</feature>
<evidence type="ECO:0000256" key="5">
    <source>
        <dbReference type="ARBA" id="ARBA00023187"/>
    </source>
</evidence>
<evidence type="ECO:0000313" key="12">
    <source>
        <dbReference type="WBParaSite" id="Gr19_v10_g10699.t1"/>
    </source>
</evidence>
<dbReference type="WBParaSite" id="Gr19_v10_g10699.t1">
    <property type="protein sequence ID" value="Gr19_v10_g10699.t1"/>
    <property type="gene ID" value="Gr19_v10_g10699"/>
</dbReference>
<dbReference type="PROSITE" id="PS50294">
    <property type="entry name" value="WD_REPEATS_REGION"/>
    <property type="match status" value="2"/>
</dbReference>
<keyword evidence="3" id="KW-0507">mRNA processing</keyword>
<evidence type="ECO:0000256" key="7">
    <source>
        <dbReference type="ARBA" id="ARBA00025801"/>
    </source>
</evidence>
<dbReference type="PROSITE" id="PS50897">
    <property type="entry name" value="CTLH"/>
    <property type="match status" value="1"/>
</dbReference>
<dbReference type="InterPro" id="IPR006595">
    <property type="entry name" value="CTLH_C"/>
</dbReference>
<dbReference type="Pfam" id="PF00400">
    <property type="entry name" value="WD40"/>
    <property type="match status" value="2"/>
</dbReference>
<keyword evidence="2 9" id="KW-0853">WD repeat</keyword>
<keyword evidence="4" id="KW-0677">Repeat</keyword>
<dbReference type="SMART" id="SM00320">
    <property type="entry name" value="WD40"/>
    <property type="match status" value="6"/>
</dbReference>
<dbReference type="PANTHER" id="PTHR22848">
    <property type="entry name" value="WD40 REPEAT PROTEIN"/>
    <property type="match status" value="1"/>
</dbReference>
<evidence type="ECO:0000259" key="10">
    <source>
        <dbReference type="PROSITE" id="PS50897"/>
    </source>
</evidence>
<evidence type="ECO:0000256" key="3">
    <source>
        <dbReference type="ARBA" id="ARBA00022664"/>
    </source>
</evidence>
<evidence type="ECO:0000256" key="9">
    <source>
        <dbReference type="PROSITE-ProRule" id="PRU00221"/>
    </source>
</evidence>
<dbReference type="PROSITE" id="PS50896">
    <property type="entry name" value="LISH"/>
    <property type="match status" value="1"/>
</dbReference>
<dbReference type="InterPro" id="IPR056454">
    <property type="entry name" value="Beta-prop_IP5PC_F"/>
</dbReference>
<feature type="repeat" description="WD" evidence="9">
    <location>
        <begin position="248"/>
        <end position="289"/>
    </location>
</feature>
<dbReference type="InterPro" id="IPR020472">
    <property type="entry name" value="WD40_PAC1"/>
</dbReference>
<dbReference type="CDD" id="cd00200">
    <property type="entry name" value="WD40"/>
    <property type="match status" value="1"/>
</dbReference>
<keyword evidence="11" id="KW-1185">Reference proteome</keyword>
<comment type="similarity">
    <text evidence="7">Belongs to the WD repeat SMU1 family.</text>
</comment>
<name>A0A914GS62_GLORO</name>
<dbReference type="PROSITE" id="PS00678">
    <property type="entry name" value="WD_REPEATS_1"/>
    <property type="match status" value="1"/>
</dbReference>
<evidence type="ECO:0000256" key="6">
    <source>
        <dbReference type="ARBA" id="ARBA00023242"/>
    </source>
</evidence>
<dbReference type="InterPro" id="IPR015943">
    <property type="entry name" value="WD40/YVTN_repeat-like_dom_sf"/>
</dbReference>
<organism evidence="11 12">
    <name type="scientific">Globodera rostochiensis</name>
    <name type="common">Golden nematode worm</name>
    <name type="synonym">Heterodera rostochiensis</name>
    <dbReference type="NCBI Taxonomy" id="31243"/>
    <lineage>
        <taxon>Eukaryota</taxon>
        <taxon>Metazoa</taxon>
        <taxon>Ecdysozoa</taxon>
        <taxon>Nematoda</taxon>
        <taxon>Chromadorea</taxon>
        <taxon>Rhabditida</taxon>
        <taxon>Tylenchina</taxon>
        <taxon>Tylenchomorpha</taxon>
        <taxon>Tylenchoidea</taxon>
        <taxon>Heteroderidae</taxon>
        <taxon>Heteroderinae</taxon>
        <taxon>Globodera</taxon>
    </lineage>
</organism>
<dbReference type="InterPro" id="IPR045184">
    <property type="entry name" value="SMU1"/>
</dbReference>
<feature type="repeat" description="WD" evidence="9">
    <location>
        <begin position="426"/>
        <end position="460"/>
    </location>
</feature>
<dbReference type="Gene3D" id="2.130.10.10">
    <property type="entry name" value="YVTN repeat-like/Quinoprotein amine dehydrogenase"/>
    <property type="match status" value="1"/>
</dbReference>
<dbReference type="SMART" id="SM00668">
    <property type="entry name" value="CTLH"/>
    <property type="match status" value="1"/>
</dbReference>
<dbReference type="AlphaFoldDB" id="A0A914GS62"/>
<evidence type="ECO:0000256" key="4">
    <source>
        <dbReference type="ARBA" id="ARBA00022737"/>
    </source>
</evidence>
<keyword evidence="6" id="KW-0539">Nucleus</keyword>
<evidence type="ECO:0000256" key="8">
    <source>
        <dbReference type="ARBA" id="ARBA00026184"/>
    </source>
</evidence>
<dbReference type="InterPro" id="IPR006594">
    <property type="entry name" value="LisH"/>
</dbReference>
<protein>
    <recommendedName>
        <fullName evidence="8">WD40 repeat-containing protein SMU1</fullName>
    </recommendedName>
</protein>
<dbReference type="GO" id="GO:0016607">
    <property type="term" value="C:nuclear speck"/>
    <property type="evidence" value="ECO:0007669"/>
    <property type="project" value="UniProtKB-SubCell"/>
</dbReference>
<dbReference type="InterPro" id="IPR001680">
    <property type="entry name" value="WD40_rpt"/>
</dbReference>
<evidence type="ECO:0000256" key="1">
    <source>
        <dbReference type="ARBA" id="ARBA00004324"/>
    </source>
</evidence>
<evidence type="ECO:0000313" key="11">
    <source>
        <dbReference type="Proteomes" id="UP000887572"/>
    </source>
</evidence>
<proteinExistence type="inferred from homology"/>
<dbReference type="Pfam" id="PF23754">
    <property type="entry name" value="Beta-prop_IP5PC_F"/>
    <property type="match status" value="1"/>
</dbReference>
<comment type="subcellular location">
    <subcellularLocation>
        <location evidence="1">Nucleus speckle</location>
    </subcellularLocation>
</comment>
<reference evidence="12" key="1">
    <citation type="submission" date="2022-11" db="UniProtKB">
        <authorList>
            <consortium name="WormBaseParasite"/>
        </authorList>
    </citation>
    <scope>IDENTIFICATION</scope>
</reference>
<dbReference type="PROSITE" id="PS50082">
    <property type="entry name" value="WD_REPEATS_2"/>
    <property type="match status" value="3"/>
</dbReference>
<dbReference type="PRINTS" id="PR00320">
    <property type="entry name" value="GPROTEINBRPT"/>
</dbReference>
<feature type="domain" description="CTLH" evidence="10">
    <location>
        <begin position="41"/>
        <end position="93"/>
    </location>
</feature>
<evidence type="ECO:0000256" key="2">
    <source>
        <dbReference type="ARBA" id="ARBA00022574"/>
    </source>
</evidence>
<accession>A0A914GS62</accession>